<evidence type="ECO:0000313" key="2">
    <source>
        <dbReference type="Proteomes" id="UP000070646"/>
    </source>
</evidence>
<dbReference type="Proteomes" id="UP000070646">
    <property type="component" value="Unassembled WGS sequence"/>
</dbReference>
<dbReference type="EMBL" id="LRPU01000261">
    <property type="protein sequence ID" value="KXA01906.1"/>
    <property type="molecule type" value="Genomic_DNA"/>
</dbReference>
<dbReference type="PATRIC" id="fig|1502.174.peg.3433"/>
<feature type="non-terminal residue" evidence="1">
    <location>
        <position position="1"/>
    </location>
</feature>
<accession>A0A133MCU4</accession>
<reference evidence="1 2" key="1">
    <citation type="submission" date="2016-01" db="EMBL/GenBank/DDBJ databases">
        <authorList>
            <person name="Oliw E.H."/>
        </authorList>
    </citation>
    <scope>NUCLEOTIDE SEQUENCE [LARGE SCALE GENOMIC DNA]</scope>
    <source>
        <strain evidence="1 2">MJR7757A</strain>
    </source>
</reference>
<name>A0A133MCU4_CLOPF</name>
<gene>
    <name evidence="1" type="ORF">HMPREF3222_03395</name>
</gene>
<dbReference type="RefSeq" id="WP_196489583.1">
    <property type="nucleotide sequence ID" value="NZ_KQ956367.1"/>
</dbReference>
<sequence>CMEYHNKKAATERIKIEKEIVAALKERKITALNNGSTALALMVAEEIEKIQKKITERSNRSYGARLAHKNKKLNEAYDYIGQLEPDAEEYNCLELHGFSVNSMYEPNITEYGIIRTDFKGKPLLTKTKAYKK</sequence>
<proteinExistence type="predicted"/>
<comment type="caution">
    <text evidence="1">The sequence shown here is derived from an EMBL/GenBank/DDBJ whole genome shotgun (WGS) entry which is preliminary data.</text>
</comment>
<protein>
    <submittedName>
        <fullName evidence="1">Uncharacterized protein</fullName>
    </submittedName>
</protein>
<dbReference type="AlphaFoldDB" id="A0A133MCU4"/>
<evidence type="ECO:0000313" key="1">
    <source>
        <dbReference type="EMBL" id="KXA01906.1"/>
    </source>
</evidence>
<organism evidence="1 2">
    <name type="scientific">Clostridium perfringens</name>
    <dbReference type="NCBI Taxonomy" id="1502"/>
    <lineage>
        <taxon>Bacteria</taxon>
        <taxon>Bacillati</taxon>
        <taxon>Bacillota</taxon>
        <taxon>Clostridia</taxon>
        <taxon>Eubacteriales</taxon>
        <taxon>Clostridiaceae</taxon>
        <taxon>Clostridium</taxon>
    </lineage>
</organism>